<gene>
    <name evidence="2" type="ORF">AXE77_03985</name>
</gene>
<dbReference type="RefSeq" id="WP_116712308.1">
    <property type="nucleotide sequence ID" value="NZ_LRTV01000007.1"/>
</dbReference>
<evidence type="ECO:0000313" key="2">
    <source>
        <dbReference type="EMBL" id="RFD79642.1"/>
    </source>
</evidence>
<accession>A0A3E1J0K0</accession>
<reference evidence="2 3" key="1">
    <citation type="submission" date="2016-02" db="EMBL/GenBank/DDBJ databases">
        <authorList>
            <person name="Alioto T."/>
            <person name="Alioto T."/>
        </authorList>
    </citation>
    <scope>NUCLEOTIDE SEQUENCE [LARGE SCALE GENOMIC DNA]</scope>
    <source>
        <strain evidence="2 3">NR010</strain>
    </source>
</reference>
<evidence type="ECO:0000256" key="1">
    <source>
        <dbReference type="SAM" id="MobiDB-lite"/>
    </source>
</evidence>
<proteinExistence type="predicted"/>
<evidence type="ECO:0008006" key="4">
    <source>
        <dbReference type="Google" id="ProtNLM"/>
    </source>
</evidence>
<dbReference type="Pfam" id="PF12502">
    <property type="entry name" value="DUF3710"/>
    <property type="match status" value="1"/>
</dbReference>
<feature type="compositionally biased region" description="Polar residues" evidence="1">
    <location>
        <begin position="14"/>
        <end position="27"/>
    </location>
</feature>
<evidence type="ECO:0000313" key="3">
    <source>
        <dbReference type="Proteomes" id="UP000259221"/>
    </source>
</evidence>
<feature type="region of interest" description="Disordered" evidence="1">
    <location>
        <begin position="191"/>
        <end position="262"/>
    </location>
</feature>
<dbReference type="AlphaFoldDB" id="A0A3E1J0K0"/>
<protein>
    <recommendedName>
        <fullName evidence="4">DUF3710 domain-containing protein</fullName>
    </recommendedName>
</protein>
<comment type="caution">
    <text evidence="2">The sequence shown here is derived from an EMBL/GenBank/DDBJ whole genome shotgun (WGS) entry which is preliminary data.</text>
</comment>
<dbReference type="EMBL" id="LRTV01000007">
    <property type="protein sequence ID" value="RFD79642.1"/>
    <property type="molecule type" value="Genomic_DNA"/>
</dbReference>
<sequence length="262" mass="28882">MGWFSGRRAAGKTLQDSTKDSTQNSVEVSKVKTGPWDCNDEDAPDFSSYLDFGSIHIPYLQGIELRVKKQNGTGRVLGATVTYGSSSVEIEAFAAPKTAGIWQEVCKDLLDGNSQARTTQGEFGTELLLPVQVGEKTITTRIVGIDGPRWMLRGVFSGPAAIESAETNDETKQLNQWFANIVVDRGEEPLAPRDLIPMHNPMTQAEKAAKRKAEEENQSEENSATREDSADQLKKQDKPLGYDQQVEVKTTLTRGPMFSEVR</sequence>
<name>A0A3E1J0K0_GARVA</name>
<feature type="region of interest" description="Disordered" evidence="1">
    <location>
        <begin position="1"/>
        <end position="34"/>
    </location>
</feature>
<organism evidence="2 3">
    <name type="scientific">Gardnerella vaginalis</name>
    <dbReference type="NCBI Taxonomy" id="2702"/>
    <lineage>
        <taxon>Bacteria</taxon>
        <taxon>Bacillati</taxon>
        <taxon>Actinomycetota</taxon>
        <taxon>Actinomycetes</taxon>
        <taxon>Bifidobacteriales</taxon>
        <taxon>Bifidobacteriaceae</taxon>
        <taxon>Gardnerella</taxon>
    </lineage>
</organism>
<dbReference type="OrthoDB" id="8480367at2"/>
<feature type="compositionally biased region" description="Basic and acidic residues" evidence="1">
    <location>
        <begin position="223"/>
        <end position="240"/>
    </location>
</feature>
<dbReference type="Proteomes" id="UP000259221">
    <property type="component" value="Unassembled WGS sequence"/>
</dbReference>
<dbReference type="InterPro" id="IPR022183">
    <property type="entry name" value="DUF3710"/>
</dbReference>